<dbReference type="SUPFAM" id="SSF55729">
    <property type="entry name" value="Acyl-CoA N-acyltransferases (Nat)"/>
    <property type="match status" value="1"/>
</dbReference>
<dbReference type="PANTHER" id="PTHR43415:SF3">
    <property type="entry name" value="GNAT-FAMILY ACETYLTRANSFERASE"/>
    <property type="match status" value="1"/>
</dbReference>
<dbReference type="PANTHER" id="PTHR43415">
    <property type="entry name" value="SPERMIDINE N(1)-ACETYLTRANSFERASE"/>
    <property type="match status" value="1"/>
</dbReference>
<organism evidence="2 3">
    <name type="scientific">Anaeromyxobacter paludicola</name>
    <dbReference type="NCBI Taxonomy" id="2918171"/>
    <lineage>
        <taxon>Bacteria</taxon>
        <taxon>Pseudomonadati</taxon>
        <taxon>Myxococcota</taxon>
        <taxon>Myxococcia</taxon>
        <taxon>Myxococcales</taxon>
        <taxon>Cystobacterineae</taxon>
        <taxon>Anaeromyxobacteraceae</taxon>
        <taxon>Anaeromyxobacter</taxon>
    </lineage>
</organism>
<accession>A0ABM7XEB4</accession>
<reference evidence="3" key="1">
    <citation type="journal article" date="2022" name="Int. J. Syst. Evol. Microbiol.">
        <title>Anaeromyxobacter oryzae sp. nov., Anaeromyxobacter diazotrophicus sp. nov. and Anaeromyxobacter paludicola sp. nov., isolated from paddy soils.</title>
        <authorList>
            <person name="Itoh H."/>
            <person name="Xu Z."/>
            <person name="Mise K."/>
            <person name="Masuda Y."/>
            <person name="Ushijima N."/>
            <person name="Hayakawa C."/>
            <person name="Shiratori Y."/>
            <person name="Senoo K."/>
        </authorList>
    </citation>
    <scope>NUCLEOTIDE SEQUENCE [LARGE SCALE GENOMIC DNA]</scope>
    <source>
        <strain evidence="3">Red630</strain>
    </source>
</reference>
<dbReference type="Proteomes" id="UP001162734">
    <property type="component" value="Chromosome"/>
</dbReference>
<dbReference type="PROSITE" id="PS51186">
    <property type="entry name" value="GNAT"/>
    <property type="match status" value="1"/>
</dbReference>
<proteinExistence type="predicted"/>
<evidence type="ECO:0000259" key="1">
    <source>
        <dbReference type="PROSITE" id="PS51186"/>
    </source>
</evidence>
<evidence type="ECO:0000313" key="2">
    <source>
        <dbReference type="EMBL" id="BDG10243.1"/>
    </source>
</evidence>
<dbReference type="Gene3D" id="3.40.630.30">
    <property type="match status" value="1"/>
</dbReference>
<keyword evidence="3" id="KW-1185">Reference proteome</keyword>
<dbReference type="InterPro" id="IPR000182">
    <property type="entry name" value="GNAT_dom"/>
</dbReference>
<gene>
    <name evidence="2" type="ORF">AMPC_33560</name>
</gene>
<dbReference type="Pfam" id="PF13302">
    <property type="entry name" value="Acetyltransf_3"/>
    <property type="match status" value="1"/>
</dbReference>
<dbReference type="InterPro" id="IPR016181">
    <property type="entry name" value="Acyl_CoA_acyltransferase"/>
</dbReference>
<name>A0ABM7XEB4_9BACT</name>
<evidence type="ECO:0000313" key="3">
    <source>
        <dbReference type="Proteomes" id="UP001162734"/>
    </source>
</evidence>
<dbReference type="RefSeq" id="WP_248342643.1">
    <property type="nucleotide sequence ID" value="NZ_AP025592.1"/>
</dbReference>
<protein>
    <submittedName>
        <fullName evidence="2">N-acetyltransferase</fullName>
    </submittedName>
</protein>
<sequence>MTGAPLEGARVRLRPLVRADAPALAGFVNEPSVRRTALLAGPVSVRDEEEFVLRVRASTVDAVFGIETLDERRLVGVTGLHAIDRTSRAAQFGIFIGLPALWNRGLGTDATRVVVRHGFEALQLHRIWLHVFSENLAGVRCYEKVGFVREGLLREAVFHEGRHHDLVTMALLRRDWPGAGA</sequence>
<dbReference type="EMBL" id="AP025592">
    <property type="protein sequence ID" value="BDG10243.1"/>
    <property type="molecule type" value="Genomic_DNA"/>
</dbReference>
<feature type="domain" description="N-acetyltransferase" evidence="1">
    <location>
        <begin position="11"/>
        <end position="174"/>
    </location>
</feature>